<protein>
    <submittedName>
        <fullName evidence="2">Uncharacterized protein</fullName>
    </submittedName>
</protein>
<proteinExistence type="predicted"/>
<feature type="region of interest" description="Disordered" evidence="1">
    <location>
        <begin position="133"/>
        <end position="194"/>
    </location>
</feature>
<dbReference type="AlphaFoldDB" id="A0A1D2A9W3"/>
<feature type="region of interest" description="Disordered" evidence="1">
    <location>
        <begin position="326"/>
        <end position="350"/>
    </location>
</feature>
<sequence length="350" mass="34994">MNMRQECEFPPRTCCGPSGSSGPGGAGTPLWSAEHGGLHGQARSKSWSRGCTDCSEPSRPSVLSWPACTSSCTACRHRGACSGPAIRLASCGIPMRFSRACSASRSRSLCGCAGPCIAVAALAPATPSGRGACSSRGPPQCPPSPRAGGGGGGEPAAAPPRVPAGALQAVQPAGGRDAAPEGRPRQAGPAAPLRGVGHPGHGPCQAVCCGLRHAWRSCSQRRLEHVESEVFTQATSGCPCLHSPPWNTMHGATVTGSSDHDCSASASPGGRVSGTSHLLGQACQMWSRPSVTCDPGAGEASLPVRPAAALSPPALFASGTSCRNGVAAGVAAAEPQPPRCPVEGGRARPA</sequence>
<organism evidence="2">
    <name type="scientific">Auxenochlorella protothecoides</name>
    <name type="common">Green microalga</name>
    <name type="synonym">Chlorella protothecoides</name>
    <dbReference type="NCBI Taxonomy" id="3075"/>
    <lineage>
        <taxon>Eukaryota</taxon>
        <taxon>Viridiplantae</taxon>
        <taxon>Chlorophyta</taxon>
        <taxon>core chlorophytes</taxon>
        <taxon>Trebouxiophyceae</taxon>
        <taxon>Chlorellales</taxon>
        <taxon>Chlorellaceae</taxon>
        <taxon>Auxenochlorella</taxon>
    </lineage>
</organism>
<accession>A0A1D2A9W3</accession>
<reference evidence="2" key="1">
    <citation type="submission" date="2015-08" db="EMBL/GenBank/DDBJ databases">
        <authorList>
            <person name="Babu N.S."/>
            <person name="Beckwith C.J."/>
            <person name="Beseler K.G."/>
            <person name="Brison A."/>
            <person name="Carone J.V."/>
            <person name="Caskin T.P."/>
            <person name="Diamond M."/>
            <person name="Durham M.E."/>
            <person name="Foxe J.M."/>
            <person name="Go M."/>
            <person name="Henderson B.A."/>
            <person name="Jones I.B."/>
            <person name="McGettigan J.A."/>
            <person name="Micheletti S.J."/>
            <person name="Nasrallah M.E."/>
            <person name="Ortiz D."/>
            <person name="Piller C.R."/>
            <person name="Privatt S.R."/>
            <person name="Schneider S.L."/>
            <person name="Sharp S."/>
            <person name="Smith T.C."/>
            <person name="Stanton J.D."/>
            <person name="Ullery H.E."/>
            <person name="Wilson R.J."/>
            <person name="Serrano M.G."/>
            <person name="Buck G."/>
            <person name="Lee V."/>
            <person name="Wang Y."/>
            <person name="Carvalho R."/>
            <person name="Voegtly L."/>
            <person name="Shi R."/>
            <person name="Duckworth R."/>
            <person name="Johnson A."/>
            <person name="Loviza R."/>
            <person name="Walstead R."/>
            <person name="Shah Z."/>
            <person name="Kiflezghi M."/>
            <person name="Wade K."/>
            <person name="Ball S.L."/>
            <person name="Bradley K.W."/>
            <person name="Asai D.J."/>
            <person name="Bowman C.A."/>
            <person name="Russell D.A."/>
            <person name="Pope W.H."/>
            <person name="Jacobs-Sera D."/>
            <person name="Hendrix R.W."/>
            <person name="Hatfull G.F."/>
        </authorList>
    </citation>
    <scope>NUCLEOTIDE SEQUENCE</scope>
</reference>
<feature type="region of interest" description="Disordered" evidence="1">
    <location>
        <begin position="18"/>
        <end position="41"/>
    </location>
</feature>
<evidence type="ECO:0000256" key="1">
    <source>
        <dbReference type="SAM" id="MobiDB-lite"/>
    </source>
</evidence>
<evidence type="ECO:0000313" key="2">
    <source>
        <dbReference type="EMBL" id="JAT75990.1"/>
    </source>
</evidence>
<gene>
    <name evidence="2" type="ORF">g.10125</name>
</gene>
<dbReference type="EMBL" id="GDKF01002632">
    <property type="protein sequence ID" value="JAT75990.1"/>
    <property type="molecule type" value="Transcribed_RNA"/>
</dbReference>
<name>A0A1D2A9W3_AUXPR</name>